<dbReference type="STRING" id="488538.SAR116_2236"/>
<keyword evidence="5 12" id="KW-0808">Transferase</keyword>
<accession>D5BP45</accession>
<dbReference type="Gene3D" id="3.30.160.70">
    <property type="entry name" value="Methylated DNA-protein cysteine methyltransferase domain"/>
    <property type="match status" value="1"/>
</dbReference>
<dbReference type="PROSITE" id="PS00374">
    <property type="entry name" value="MGMT"/>
    <property type="match status" value="1"/>
</dbReference>
<keyword evidence="8" id="KW-0804">Transcription</keyword>
<dbReference type="CDD" id="cd06445">
    <property type="entry name" value="ATase"/>
    <property type="match status" value="1"/>
</dbReference>
<keyword evidence="9" id="KW-0234">DNA repair</keyword>
<evidence type="ECO:0000256" key="4">
    <source>
        <dbReference type="ARBA" id="ARBA00022603"/>
    </source>
</evidence>
<evidence type="ECO:0000256" key="5">
    <source>
        <dbReference type="ARBA" id="ARBA00022679"/>
    </source>
</evidence>
<protein>
    <recommendedName>
        <fullName evidence="3">methylated-DNA--[protein]-cysteine S-methyltransferase</fullName>
        <ecNumber evidence="3">2.1.1.63</ecNumber>
    </recommendedName>
</protein>
<evidence type="ECO:0000256" key="9">
    <source>
        <dbReference type="ARBA" id="ARBA00023204"/>
    </source>
</evidence>
<reference evidence="12 13" key="1">
    <citation type="journal article" date="2010" name="J. Bacteriol.">
        <title>Complete genome sequence of "Candidatus Puniceispirillum marinum" IMCC1322, a representative of the SAR116 clade in the Alphaproteobacteria.</title>
        <authorList>
            <person name="Oh H.M."/>
            <person name="Kwon K.K."/>
            <person name="Kang I."/>
            <person name="Kang S.G."/>
            <person name="Lee J.H."/>
            <person name="Kim S.J."/>
            <person name="Cho J.C."/>
        </authorList>
    </citation>
    <scope>NUCLEOTIDE SEQUENCE [LARGE SCALE GENOMIC DNA]</scope>
    <source>
        <strain evidence="12 13">IMCC1322</strain>
    </source>
</reference>
<organism evidence="12 13">
    <name type="scientific">Puniceispirillum marinum (strain IMCC1322)</name>
    <dbReference type="NCBI Taxonomy" id="488538"/>
    <lineage>
        <taxon>Bacteria</taxon>
        <taxon>Pseudomonadati</taxon>
        <taxon>Pseudomonadota</taxon>
        <taxon>Alphaproteobacteria</taxon>
        <taxon>Candidatus Puniceispirillales</taxon>
        <taxon>Candidatus Puniceispirillaceae</taxon>
        <taxon>Candidatus Puniceispirillum</taxon>
    </lineage>
</organism>
<evidence type="ECO:0000256" key="6">
    <source>
        <dbReference type="ARBA" id="ARBA00022763"/>
    </source>
</evidence>
<evidence type="ECO:0000256" key="1">
    <source>
        <dbReference type="ARBA" id="ARBA00001286"/>
    </source>
</evidence>
<dbReference type="PROSITE" id="PS01124">
    <property type="entry name" value="HTH_ARAC_FAMILY_2"/>
    <property type="match status" value="1"/>
</dbReference>
<dbReference type="Pfam" id="PF01035">
    <property type="entry name" value="DNA_binding_1"/>
    <property type="match status" value="1"/>
</dbReference>
<dbReference type="SUPFAM" id="SSF53155">
    <property type="entry name" value="Methylated DNA-protein cysteine methyltransferase domain"/>
    <property type="match status" value="1"/>
</dbReference>
<dbReference type="GO" id="GO:0003700">
    <property type="term" value="F:DNA-binding transcription factor activity"/>
    <property type="evidence" value="ECO:0007669"/>
    <property type="project" value="InterPro"/>
</dbReference>
<dbReference type="InterPro" id="IPR014048">
    <property type="entry name" value="MethylDNA_cys_MeTrfase_DNA-bd"/>
</dbReference>
<evidence type="ECO:0000313" key="12">
    <source>
        <dbReference type="EMBL" id="ADE40479.1"/>
    </source>
</evidence>
<dbReference type="InterPro" id="IPR001497">
    <property type="entry name" value="MethylDNA_cys_MeTrfase_AS"/>
</dbReference>
<evidence type="ECO:0000313" key="13">
    <source>
        <dbReference type="Proteomes" id="UP000007460"/>
    </source>
</evidence>
<comment type="catalytic activity">
    <reaction evidence="10">
        <text>a 6-O-methyl-2'-deoxyguanosine in DNA + L-cysteinyl-[protein] = S-methyl-L-cysteinyl-[protein] + a 2'-deoxyguanosine in DNA</text>
        <dbReference type="Rhea" id="RHEA:24000"/>
        <dbReference type="Rhea" id="RHEA-COMP:10131"/>
        <dbReference type="Rhea" id="RHEA-COMP:10132"/>
        <dbReference type="Rhea" id="RHEA-COMP:11367"/>
        <dbReference type="Rhea" id="RHEA-COMP:11368"/>
        <dbReference type="ChEBI" id="CHEBI:29950"/>
        <dbReference type="ChEBI" id="CHEBI:82612"/>
        <dbReference type="ChEBI" id="CHEBI:85445"/>
        <dbReference type="ChEBI" id="CHEBI:85448"/>
        <dbReference type="EC" id="2.1.1.63"/>
    </reaction>
</comment>
<dbReference type="SUPFAM" id="SSF46767">
    <property type="entry name" value="Methylated DNA-protein cysteine methyltransferase, C-terminal domain"/>
    <property type="match status" value="1"/>
</dbReference>
<dbReference type="HOGENOM" id="CLU_000445_52_0_5"/>
<dbReference type="InterPro" id="IPR009057">
    <property type="entry name" value="Homeodomain-like_sf"/>
</dbReference>
<dbReference type="GO" id="GO:0003908">
    <property type="term" value="F:methylated-DNA-[protein]-cysteine S-methyltransferase activity"/>
    <property type="evidence" value="ECO:0007669"/>
    <property type="project" value="UniProtKB-EC"/>
</dbReference>
<dbReference type="Gene3D" id="1.10.10.60">
    <property type="entry name" value="Homeodomain-like"/>
    <property type="match status" value="1"/>
</dbReference>
<keyword evidence="7" id="KW-0805">Transcription regulation</keyword>
<dbReference type="PANTHER" id="PTHR10815:SF13">
    <property type="entry name" value="METHYLATED-DNA--PROTEIN-CYSTEINE METHYLTRANSFERASE"/>
    <property type="match status" value="1"/>
</dbReference>
<dbReference type="Gene3D" id="1.10.10.10">
    <property type="entry name" value="Winged helix-like DNA-binding domain superfamily/Winged helix DNA-binding domain"/>
    <property type="match status" value="1"/>
</dbReference>
<dbReference type="InterPro" id="IPR036631">
    <property type="entry name" value="MGMT_N_sf"/>
</dbReference>
<dbReference type="KEGG" id="apb:SAR116_2236"/>
<dbReference type="eggNOG" id="COG0350">
    <property type="taxonomic scope" value="Bacteria"/>
</dbReference>
<dbReference type="InterPro" id="IPR036388">
    <property type="entry name" value="WH-like_DNA-bd_sf"/>
</dbReference>
<keyword evidence="4 12" id="KW-0489">Methyltransferase</keyword>
<dbReference type="OrthoDB" id="9802228at2"/>
<dbReference type="SMART" id="SM00342">
    <property type="entry name" value="HTH_ARAC"/>
    <property type="match status" value="1"/>
</dbReference>
<dbReference type="SUPFAM" id="SSF46689">
    <property type="entry name" value="Homeodomain-like"/>
    <property type="match status" value="2"/>
</dbReference>
<dbReference type="Pfam" id="PF02870">
    <property type="entry name" value="Methyltransf_1N"/>
    <property type="match status" value="1"/>
</dbReference>
<comment type="catalytic activity">
    <reaction evidence="1">
        <text>a 4-O-methyl-thymidine in DNA + L-cysteinyl-[protein] = a thymidine in DNA + S-methyl-L-cysteinyl-[protein]</text>
        <dbReference type="Rhea" id="RHEA:53428"/>
        <dbReference type="Rhea" id="RHEA-COMP:10131"/>
        <dbReference type="Rhea" id="RHEA-COMP:10132"/>
        <dbReference type="Rhea" id="RHEA-COMP:13555"/>
        <dbReference type="Rhea" id="RHEA-COMP:13556"/>
        <dbReference type="ChEBI" id="CHEBI:29950"/>
        <dbReference type="ChEBI" id="CHEBI:82612"/>
        <dbReference type="ChEBI" id="CHEBI:137386"/>
        <dbReference type="ChEBI" id="CHEBI:137387"/>
        <dbReference type="EC" id="2.1.1.63"/>
    </reaction>
</comment>
<dbReference type="GO" id="GO:0032259">
    <property type="term" value="P:methylation"/>
    <property type="evidence" value="ECO:0007669"/>
    <property type="project" value="UniProtKB-KW"/>
</dbReference>
<evidence type="ECO:0000259" key="11">
    <source>
        <dbReference type="PROSITE" id="PS01124"/>
    </source>
</evidence>
<dbReference type="AlphaFoldDB" id="D5BP45"/>
<evidence type="ECO:0000256" key="2">
    <source>
        <dbReference type="ARBA" id="ARBA00008711"/>
    </source>
</evidence>
<sequence length="281" mass="30896">MTNQSQIDYERVERAIGYIARHFKDQPSLEDVAAEIHVSPFHFQRLFSKWAGISPKKFIQFLSLDYAKASLRAPGTSVLDAAYDAGFSGAGRLHDLFMSIEGMTPGAFKQQGAGLTINYDFADSPFGTVLIASTRNGICHLAFEADRDAGFDTLYRTFPQARFHQCRDQMQTHALSVFGRNQASPDGKIKLHLQGTPFQIKVWEALLKIPMGELASYGGIARMIGQPAASRAVGTAIGHNPVAFLIPCHRVIRQNGALGGYMWGAERKQAMIAWEGAQMTG</sequence>
<evidence type="ECO:0000256" key="8">
    <source>
        <dbReference type="ARBA" id="ARBA00023163"/>
    </source>
</evidence>
<dbReference type="NCBIfam" id="TIGR00589">
    <property type="entry name" value="ogt"/>
    <property type="match status" value="1"/>
</dbReference>
<dbReference type="EC" id="2.1.1.63" evidence="3"/>
<evidence type="ECO:0000256" key="7">
    <source>
        <dbReference type="ARBA" id="ARBA00023015"/>
    </source>
</evidence>
<name>D5BP45_PUNMI</name>
<evidence type="ECO:0000256" key="3">
    <source>
        <dbReference type="ARBA" id="ARBA00011918"/>
    </source>
</evidence>
<comment type="similarity">
    <text evidence="2">Belongs to the MGMT family.</text>
</comment>
<dbReference type="InterPro" id="IPR008332">
    <property type="entry name" value="MethylG_MeTrfase_N"/>
</dbReference>
<dbReference type="RefSeq" id="WP_013047106.1">
    <property type="nucleotide sequence ID" value="NC_014010.1"/>
</dbReference>
<gene>
    <name evidence="12" type="ordered locus">SAR116_2236</name>
</gene>
<feature type="domain" description="HTH araC/xylS-type" evidence="11">
    <location>
        <begin position="13"/>
        <end position="111"/>
    </location>
</feature>
<dbReference type="GO" id="GO:0006281">
    <property type="term" value="P:DNA repair"/>
    <property type="evidence" value="ECO:0007669"/>
    <property type="project" value="UniProtKB-KW"/>
</dbReference>
<dbReference type="PANTHER" id="PTHR10815">
    <property type="entry name" value="METHYLATED-DNA--PROTEIN-CYSTEINE METHYLTRANSFERASE"/>
    <property type="match status" value="1"/>
</dbReference>
<evidence type="ECO:0000256" key="10">
    <source>
        <dbReference type="ARBA" id="ARBA00049348"/>
    </source>
</evidence>
<dbReference type="InterPro" id="IPR036217">
    <property type="entry name" value="MethylDNA_cys_MeTrfase_DNAb"/>
</dbReference>
<dbReference type="FunFam" id="1.10.10.10:FF:000214">
    <property type="entry name" value="Methylated-DNA--protein-cysteine methyltransferase"/>
    <property type="match status" value="1"/>
</dbReference>
<dbReference type="Pfam" id="PF12833">
    <property type="entry name" value="HTH_18"/>
    <property type="match status" value="1"/>
</dbReference>
<keyword evidence="13" id="KW-1185">Reference proteome</keyword>
<dbReference type="EMBL" id="CP001751">
    <property type="protein sequence ID" value="ADE40479.1"/>
    <property type="molecule type" value="Genomic_DNA"/>
</dbReference>
<dbReference type="GO" id="GO:0043565">
    <property type="term" value="F:sequence-specific DNA binding"/>
    <property type="evidence" value="ECO:0007669"/>
    <property type="project" value="InterPro"/>
</dbReference>
<dbReference type="eggNOG" id="COG2169">
    <property type="taxonomic scope" value="Bacteria"/>
</dbReference>
<dbReference type="Proteomes" id="UP000007460">
    <property type="component" value="Chromosome"/>
</dbReference>
<keyword evidence="6" id="KW-0227">DNA damage</keyword>
<dbReference type="InterPro" id="IPR018060">
    <property type="entry name" value="HTH_AraC"/>
</dbReference>
<proteinExistence type="inferred from homology"/>